<feature type="region of interest" description="Disordered" evidence="2">
    <location>
        <begin position="39"/>
        <end position="60"/>
    </location>
</feature>
<comment type="similarity">
    <text evidence="1">Belongs to the N-acetylmuramoyl-L-alanine amidase 2 family.</text>
</comment>
<dbReference type="PANTHER" id="PTHR11022">
    <property type="entry name" value="PEPTIDOGLYCAN RECOGNITION PROTEIN"/>
    <property type="match status" value="1"/>
</dbReference>
<feature type="domain" description="N-acetylmuramoyl-L-alanine amidase" evidence="3">
    <location>
        <begin position="84"/>
        <end position="219"/>
    </location>
</feature>
<keyword evidence="6" id="KW-1185">Reference proteome</keyword>
<dbReference type="CDD" id="cd06583">
    <property type="entry name" value="PGRP"/>
    <property type="match status" value="1"/>
</dbReference>
<dbReference type="InterPro" id="IPR006619">
    <property type="entry name" value="PGRP_domain_met/bac"/>
</dbReference>
<dbReference type="InterPro" id="IPR036505">
    <property type="entry name" value="Amidase/PGRP_sf"/>
</dbReference>
<dbReference type="PANTHER" id="PTHR11022:SF41">
    <property type="entry name" value="PEPTIDOGLYCAN-RECOGNITION PROTEIN LC-RELATED"/>
    <property type="match status" value="1"/>
</dbReference>
<evidence type="ECO:0000256" key="1">
    <source>
        <dbReference type="ARBA" id="ARBA00007553"/>
    </source>
</evidence>
<dbReference type="SUPFAM" id="SSF55846">
    <property type="entry name" value="N-acetylmuramoyl-L-alanine amidase-like"/>
    <property type="match status" value="1"/>
</dbReference>
<evidence type="ECO:0000256" key="2">
    <source>
        <dbReference type="SAM" id="MobiDB-lite"/>
    </source>
</evidence>
<dbReference type="SMART" id="SM00644">
    <property type="entry name" value="Ami_2"/>
    <property type="match status" value="1"/>
</dbReference>
<dbReference type="InterPro" id="IPR002502">
    <property type="entry name" value="Amidase_domain"/>
</dbReference>
<dbReference type="InterPro" id="IPR006311">
    <property type="entry name" value="TAT_signal"/>
</dbReference>
<name>A0ABM7K124_MYCNT</name>
<reference evidence="5 6" key="1">
    <citation type="journal article" date="2019" name="Emerg. Microbes Infect.">
        <title>Comprehensive subspecies identification of 175 nontuberculous mycobacteria species based on 7547 genomic profiles.</title>
        <authorList>
            <person name="Matsumoto Y."/>
            <person name="Kinjo T."/>
            <person name="Motooka D."/>
            <person name="Nabeya D."/>
            <person name="Jung N."/>
            <person name="Uechi K."/>
            <person name="Horii T."/>
            <person name="Iida T."/>
            <person name="Fujita J."/>
            <person name="Nakamura S."/>
        </authorList>
    </citation>
    <scope>NUCLEOTIDE SEQUENCE [LARGE SCALE GENOMIC DNA]</scope>
    <source>
        <strain evidence="5 6">JCM 18113</strain>
    </source>
</reference>
<dbReference type="SMART" id="SM00701">
    <property type="entry name" value="PGRP"/>
    <property type="match status" value="1"/>
</dbReference>
<gene>
    <name evidence="5" type="ORF">MMAN_56780</name>
</gene>
<dbReference type="EMBL" id="AP022590">
    <property type="protein sequence ID" value="BBY41544.1"/>
    <property type="molecule type" value="Genomic_DNA"/>
</dbReference>
<evidence type="ECO:0000313" key="6">
    <source>
        <dbReference type="Proteomes" id="UP000465812"/>
    </source>
</evidence>
<dbReference type="Pfam" id="PF01510">
    <property type="entry name" value="Amidase_2"/>
    <property type="match status" value="1"/>
</dbReference>
<dbReference type="Proteomes" id="UP000465812">
    <property type="component" value="Chromosome"/>
</dbReference>
<dbReference type="PROSITE" id="PS51318">
    <property type="entry name" value="TAT"/>
    <property type="match status" value="1"/>
</dbReference>
<accession>A0ABM7K124</accession>
<sequence length="265" mass="28009">MCEPACGGPARVSRRQLLALAGGAGVASLVGSCSSATQTNSASASETRPKPPSVPAPPATSTINARLTAATSAPLLCRDAWGARPARSGGKRHTITRMTLHHEAVVLGENRHAPSHLRQDQRYHQDQHGWIDIAYHVGVDRNGNIYELRSTEIAGDTATDYDTTGHFLVLCEGDFDQEAVPEAQLQGAARAFAWAAQNFHISTDTLAGHRDLAQTSCPGGNLYTHISSGDLKRRIDDLLGAGGVDLQRFCGPDAAARVASIEAGN</sequence>
<protein>
    <recommendedName>
        <fullName evidence="7">N-acetylmuramoyl-L-alanine amidase</fullName>
    </recommendedName>
</protein>
<proteinExistence type="inferred from homology"/>
<organism evidence="5 6">
    <name type="scientific">Mycobacterium mantenii</name>
    <dbReference type="NCBI Taxonomy" id="560555"/>
    <lineage>
        <taxon>Bacteria</taxon>
        <taxon>Bacillati</taxon>
        <taxon>Actinomycetota</taxon>
        <taxon>Actinomycetes</taxon>
        <taxon>Mycobacteriales</taxon>
        <taxon>Mycobacteriaceae</taxon>
        <taxon>Mycobacterium</taxon>
        <taxon>Mycobacterium avium complex (MAC)</taxon>
    </lineage>
</organism>
<evidence type="ECO:0000259" key="4">
    <source>
        <dbReference type="SMART" id="SM00701"/>
    </source>
</evidence>
<feature type="domain" description="Peptidoglycan recognition protein family" evidence="4">
    <location>
        <begin position="73"/>
        <end position="213"/>
    </location>
</feature>
<evidence type="ECO:0008006" key="7">
    <source>
        <dbReference type="Google" id="ProtNLM"/>
    </source>
</evidence>
<evidence type="ECO:0000313" key="5">
    <source>
        <dbReference type="EMBL" id="BBY41544.1"/>
    </source>
</evidence>
<dbReference type="InterPro" id="IPR015510">
    <property type="entry name" value="PGRP"/>
</dbReference>
<evidence type="ECO:0000259" key="3">
    <source>
        <dbReference type="SMART" id="SM00644"/>
    </source>
</evidence>
<dbReference type="Gene3D" id="3.40.80.10">
    <property type="entry name" value="Peptidoglycan recognition protein-like"/>
    <property type="match status" value="1"/>
</dbReference>